<evidence type="ECO:0000313" key="3">
    <source>
        <dbReference type="RefSeq" id="XP_021850328.1"/>
    </source>
</evidence>
<reference evidence="2" key="1">
    <citation type="journal article" date="2021" name="Nat. Commun.">
        <title>Genomic analyses provide insights into spinach domestication and the genetic basis of agronomic traits.</title>
        <authorList>
            <person name="Cai X."/>
            <person name="Sun X."/>
            <person name="Xu C."/>
            <person name="Sun H."/>
            <person name="Wang X."/>
            <person name="Ge C."/>
            <person name="Zhang Z."/>
            <person name="Wang Q."/>
            <person name="Fei Z."/>
            <person name="Jiao C."/>
            <person name="Wang Q."/>
        </authorList>
    </citation>
    <scope>NUCLEOTIDE SEQUENCE [LARGE SCALE GENOMIC DNA]</scope>
    <source>
        <strain evidence="2">cv. Varoflay</strain>
    </source>
</reference>
<reference evidence="3" key="2">
    <citation type="submission" date="2025-08" db="UniProtKB">
        <authorList>
            <consortium name="RefSeq"/>
        </authorList>
    </citation>
    <scope>IDENTIFICATION</scope>
    <source>
        <tissue evidence="3">Leaf</tissue>
    </source>
</reference>
<name>A0A9R0JXM4_SPIOL</name>
<gene>
    <name evidence="3" type="primary">LOC110789915</name>
</gene>
<feature type="region of interest" description="Disordered" evidence="1">
    <location>
        <begin position="282"/>
        <end position="307"/>
    </location>
</feature>
<dbReference type="Proteomes" id="UP000813463">
    <property type="component" value="Chromosome 4"/>
</dbReference>
<proteinExistence type="predicted"/>
<dbReference type="RefSeq" id="XP_021850328.1">
    <property type="nucleotide sequence ID" value="XM_021994636.2"/>
</dbReference>
<sequence length="307" mass="34404">MDNGKGKNKVDEYDQEQNYEDDFDICTLKQNPDIIGSSSSDNELPETGEKSMIAQPNEPLRQISRDFAVPCSPRDRRIQIRRSQRLTREVSGRQRMRETGSSSQGQFHHQLESGSGQQATQPGDNLIPPAPQLTTDFPSETYSPYLYANNCAWHYQKLRNKYVWDRLNSLDKRVSEQKHSKGRILKLETKMNNLNEFIDGLEDDNTEFRYRISMLEDVLKSLERKPANDDTGCNLATDQGKSIIDASPCTNVGNVLGARTSDPTNNVQDAGNEAENLERQGSLSGLDNADGPSGMLNQDDGLVNTVS</sequence>
<feature type="region of interest" description="Disordered" evidence="1">
    <location>
        <begin position="30"/>
        <end position="60"/>
    </location>
</feature>
<dbReference type="AlphaFoldDB" id="A0A9R0JXM4"/>
<protein>
    <submittedName>
        <fullName evidence="3">Uncharacterized protein isoform X1</fullName>
    </submittedName>
</protein>
<feature type="compositionally biased region" description="Basic and acidic residues" evidence="1">
    <location>
        <begin position="86"/>
        <end position="98"/>
    </location>
</feature>
<accession>A0A9R0JXM4</accession>
<organism evidence="2 3">
    <name type="scientific">Spinacia oleracea</name>
    <name type="common">Spinach</name>
    <dbReference type="NCBI Taxonomy" id="3562"/>
    <lineage>
        <taxon>Eukaryota</taxon>
        <taxon>Viridiplantae</taxon>
        <taxon>Streptophyta</taxon>
        <taxon>Embryophyta</taxon>
        <taxon>Tracheophyta</taxon>
        <taxon>Spermatophyta</taxon>
        <taxon>Magnoliopsida</taxon>
        <taxon>eudicotyledons</taxon>
        <taxon>Gunneridae</taxon>
        <taxon>Pentapetalae</taxon>
        <taxon>Caryophyllales</taxon>
        <taxon>Chenopodiaceae</taxon>
        <taxon>Chenopodioideae</taxon>
        <taxon>Anserineae</taxon>
        <taxon>Spinacia</taxon>
    </lineage>
</organism>
<feature type="region of interest" description="Disordered" evidence="1">
    <location>
        <begin position="82"/>
        <end position="132"/>
    </location>
</feature>
<dbReference type="GeneID" id="110789915"/>
<evidence type="ECO:0000313" key="2">
    <source>
        <dbReference type="Proteomes" id="UP000813463"/>
    </source>
</evidence>
<dbReference type="KEGG" id="soe:110789915"/>
<feature type="compositionally biased region" description="Polar residues" evidence="1">
    <location>
        <begin position="99"/>
        <end position="123"/>
    </location>
</feature>
<evidence type="ECO:0000256" key="1">
    <source>
        <dbReference type="SAM" id="MobiDB-lite"/>
    </source>
</evidence>
<keyword evidence="2" id="KW-1185">Reference proteome</keyword>